<dbReference type="Pfam" id="PF06985">
    <property type="entry name" value="HET"/>
    <property type="match status" value="1"/>
</dbReference>
<dbReference type="InterPro" id="IPR050995">
    <property type="entry name" value="WD-F-box_domain-protein"/>
</dbReference>
<feature type="repeat" description="WD" evidence="2">
    <location>
        <begin position="976"/>
        <end position="1017"/>
    </location>
</feature>
<dbReference type="InterPro" id="IPR027417">
    <property type="entry name" value="P-loop_NTPase"/>
</dbReference>
<dbReference type="EMBL" id="JAGPXC010000004">
    <property type="protein sequence ID" value="KAH6654167.1"/>
    <property type="molecule type" value="Genomic_DNA"/>
</dbReference>
<feature type="repeat" description="WD" evidence="2">
    <location>
        <begin position="1018"/>
        <end position="1059"/>
    </location>
</feature>
<sequence>MRLLQLGPSDELTLAGPFLPQDCPPFAILSHTWGEDDDEVDFQDIITRKGQEKTGYQKILFCGRQAKRDGLDHFWVDTCCIDKDSFQELLTAINYMFLWYSTAQKCYVYLADVPQDGHMYMAESQRATWDLDLRNSKWFTRGWTLQELIAPRSVEFFSFIGERLGDKASLEQMIHEITRIPTRALQGYPLSEFDAEEQISWSTHRKTKYAEDKAYSLLGMLGVEMRLLYGEGEEKAFERLRTKISRRRSVQSEVLAKLLIAEGATFDSHADEHNSQCLPDTRTEVLHEITKWAYQPLSKTVYWLNGMAGTGKSTISRTLAYKFSVDNRLGATFFFKRGEGDRSRMSKFFMTIVSQLIQQLPDIAGHVQAAMEAEPAIGSKAMREQFQKLIINPISQISLSINQPRICLIVIDALDECEREEDIRVLINLLSRARMTKKLQLKFFLTSRPELPIRLGFKAISGTYEDFILHEVAEPMIEHDLAVYFKCNLQRVRLDFNQSTSEERHLSTSWPSEANLRVLVEMAVPLFIFAATVCRFVADRKGGSPQKKLQRVLGFRSTQGSRLTATYEPVLEQLTINLPLEEQKEVLHQFQMIVGPIVILASPLCLNSLAELLNISTSDILDILDFLHSVLHIPTLPKQPIRLLHLSFRDFLIDPARKEDPFWINEQDIHRQLAHHCLRVLSRSLRTDICKVVAPGTLASSIPIVEINTHISLELQYACRFWVYHLHESLPATLDTPGIWNFLSSQFLQWLETLSWMGRLSESLIMIKSLRLIIPSEKCEELTNFLNDSVRFIQAMSPNIQAAPLQVYLSALIFSPNQSIIRNCFKHNISNYLALEPRMLFYWSERQATLEGHTSWVCSVAFSPDGQQIASASYDMTVILWLAETGEKQATLEGHTGRVRSVAFSPDGQQIASASDDNTVILWSAETGEKQATLEGHTSWVRSVAFSPDGQRIASASDDMTVILWLAETGEKQATLEGHMGRVCSVAFSPDGQRIVSASDDNTVILWSAETGEKQATLEGHTGPVCSVAFSPDGQRIVSASDDKTVILWSAETGEKQATLEGHTGPVCSVAFSPDGQRIASASYDMTVILWSAETGEKQATLEGHTGLVRSVAFSPDGQRIASASDDKTVILWSAETGEKLATLEGHTGLVRSVAFSPDGQCIASASDDKTVILWSAETGEKQATLEIGLVHDLRFNLTGTQLLTNRGSFVINLTNDISSETSHGTSFGDNVCISYGISKDKCWVTFNGQNILWLPTEYRSIHSAVFGNTVAIGCSSGCVLILRIVHEN</sequence>
<dbReference type="Gene3D" id="2.130.10.10">
    <property type="entry name" value="YVTN repeat-like/Quinoprotein amine dehydrogenase"/>
    <property type="match status" value="4"/>
</dbReference>
<dbReference type="PROSITE" id="PS50082">
    <property type="entry name" value="WD_REPEATS_2"/>
    <property type="match status" value="8"/>
</dbReference>
<dbReference type="SMART" id="SM00320">
    <property type="entry name" value="WD40"/>
    <property type="match status" value="8"/>
</dbReference>
<keyword evidence="2" id="KW-0853">WD repeat</keyword>
<evidence type="ECO:0000259" key="3">
    <source>
        <dbReference type="Pfam" id="PF06985"/>
    </source>
</evidence>
<evidence type="ECO:0000313" key="5">
    <source>
        <dbReference type="EMBL" id="KAH6654167.1"/>
    </source>
</evidence>
<dbReference type="InterPro" id="IPR001680">
    <property type="entry name" value="WD40_rpt"/>
</dbReference>
<dbReference type="OrthoDB" id="538223at2759"/>
<feature type="repeat" description="WD" evidence="2">
    <location>
        <begin position="892"/>
        <end position="933"/>
    </location>
</feature>
<dbReference type="PANTHER" id="PTHR14604:SF4">
    <property type="entry name" value="F-BOX DOMAIN-CONTAINING PROTEIN"/>
    <property type="match status" value="1"/>
</dbReference>
<dbReference type="Pfam" id="PF00400">
    <property type="entry name" value="WD40"/>
    <property type="match status" value="8"/>
</dbReference>
<dbReference type="InterPro" id="IPR010730">
    <property type="entry name" value="HET"/>
</dbReference>
<comment type="caution">
    <text evidence="5">The sequence shown here is derived from an EMBL/GenBank/DDBJ whole genome shotgun (WGS) entry which is preliminary data.</text>
</comment>
<dbReference type="Proteomes" id="UP000758603">
    <property type="component" value="Unassembled WGS sequence"/>
</dbReference>
<dbReference type="Gene3D" id="3.40.50.300">
    <property type="entry name" value="P-loop containing nucleotide triphosphate hydrolases"/>
    <property type="match status" value="1"/>
</dbReference>
<evidence type="ECO:0000256" key="1">
    <source>
        <dbReference type="ARBA" id="ARBA00022737"/>
    </source>
</evidence>
<name>A0A9P8ZWW1_9PEZI</name>
<feature type="repeat" description="WD" evidence="2">
    <location>
        <begin position="934"/>
        <end position="975"/>
    </location>
</feature>
<dbReference type="PANTHER" id="PTHR14604">
    <property type="entry name" value="WD40 REPEAT PF20"/>
    <property type="match status" value="1"/>
</dbReference>
<dbReference type="PROSITE" id="PS50294">
    <property type="entry name" value="WD_REPEATS_REGION"/>
    <property type="match status" value="8"/>
</dbReference>
<feature type="repeat" description="WD" evidence="2">
    <location>
        <begin position="1144"/>
        <end position="1185"/>
    </location>
</feature>
<evidence type="ECO:0000313" key="6">
    <source>
        <dbReference type="Proteomes" id="UP000758603"/>
    </source>
</evidence>
<dbReference type="RefSeq" id="XP_045958437.1">
    <property type="nucleotide sequence ID" value="XM_046095881.1"/>
</dbReference>
<dbReference type="SUPFAM" id="SSF52540">
    <property type="entry name" value="P-loop containing nucleoside triphosphate hydrolases"/>
    <property type="match status" value="1"/>
</dbReference>
<feature type="repeat" description="WD" evidence="2">
    <location>
        <begin position="1102"/>
        <end position="1143"/>
    </location>
</feature>
<keyword evidence="1" id="KW-0677">Repeat</keyword>
<keyword evidence="6" id="KW-1185">Reference proteome</keyword>
<dbReference type="InterPro" id="IPR056884">
    <property type="entry name" value="NPHP3-like_N"/>
</dbReference>
<dbReference type="GeneID" id="70124774"/>
<dbReference type="Pfam" id="PF24883">
    <property type="entry name" value="NPHP3_N"/>
    <property type="match status" value="1"/>
</dbReference>
<feature type="domain" description="Heterokaryon incompatibility" evidence="3">
    <location>
        <begin position="26"/>
        <end position="121"/>
    </location>
</feature>
<proteinExistence type="predicted"/>
<feature type="repeat" description="WD" evidence="2">
    <location>
        <begin position="1060"/>
        <end position="1101"/>
    </location>
</feature>
<protein>
    <submittedName>
        <fullName evidence="5">Vegetative incompatibility protein HET-E-1</fullName>
    </submittedName>
</protein>
<dbReference type="CDD" id="cd00200">
    <property type="entry name" value="WD40"/>
    <property type="match status" value="1"/>
</dbReference>
<dbReference type="InterPro" id="IPR011047">
    <property type="entry name" value="Quinoprotein_ADH-like_sf"/>
</dbReference>
<evidence type="ECO:0000259" key="4">
    <source>
        <dbReference type="Pfam" id="PF24883"/>
    </source>
</evidence>
<gene>
    <name evidence="5" type="ORF">BKA67DRAFT_271473</name>
</gene>
<accession>A0A9P8ZWW1</accession>
<reference evidence="5" key="1">
    <citation type="journal article" date="2021" name="Nat. Commun.">
        <title>Genetic determinants of endophytism in the Arabidopsis root mycobiome.</title>
        <authorList>
            <person name="Mesny F."/>
            <person name="Miyauchi S."/>
            <person name="Thiergart T."/>
            <person name="Pickel B."/>
            <person name="Atanasova L."/>
            <person name="Karlsson M."/>
            <person name="Huettel B."/>
            <person name="Barry K.W."/>
            <person name="Haridas S."/>
            <person name="Chen C."/>
            <person name="Bauer D."/>
            <person name="Andreopoulos W."/>
            <person name="Pangilinan J."/>
            <person name="LaButti K."/>
            <person name="Riley R."/>
            <person name="Lipzen A."/>
            <person name="Clum A."/>
            <person name="Drula E."/>
            <person name="Henrissat B."/>
            <person name="Kohler A."/>
            <person name="Grigoriev I.V."/>
            <person name="Martin F.M."/>
            <person name="Hacquard S."/>
        </authorList>
    </citation>
    <scope>NUCLEOTIDE SEQUENCE</scope>
    <source>
        <strain evidence="5">MPI-SDFR-AT-0073</strain>
    </source>
</reference>
<dbReference type="SUPFAM" id="SSF50998">
    <property type="entry name" value="Quinoprotein alcohol dehydrogenase-like"/>
    <property type="match status" value="1"/>
</dbReference>
<feature type="domain" description="Nephrocystin 3-like N-terminal" evidence="4">
    <location>
        <begin position="288"/>
        <end position="448"/>
    </location>
</feature>
<evidence type="ECO:0000256" key="2">
    <source>
        <dbReference type="PROSITE-ProRule" id="PRU00221"/>
    </source>
</evidence>
<dbReference type="InterPro" id="IPR015943">
    <property type="entry name" value="WD40/YVTN_repeat-like_dom_sf"/>
</dbReference>
<organism evidence="5 6">
    <name type="scientific">Truncatella angustata</name>
    <dbReference type="NCBI Taxonomy" id="152316"/>
    <lineage>
        <taxon>Eukaryota</taxon>
        <taxon>Fungi</taxon>
        <taxon>Dikarya</taxon>
        <taxon>Ascomycota</taxon>
        <taxon>Pezizomycotina</taxon>
        <taxon>Sordariomycetes</taxon>
        <taxon>Xylariomycetidae</taxon>
        <taxon>Amphisphaeriales</taxon>
        <taxon>Sporocadaceae</taxon>
        <taxon>Truncatella</taxon>
    </lineage>
</organism>
<feature type="repeat" description="WD" evidence="2">
    <location>
        <begin position="850"/>
        <end position="891"/>
    </location>
</feature>